<feature type="signal peptide" evidence="1">
    <location>
        <begin position="1"/>
        <end position="23"/>
    </location>
</feature>
<dbReference type="eggNOG" id="ENOG50313PI">
    <property type="taxonomic scope" value="Bacteria"/>
</dbReference>
<dbReference type="OrthoDB" id="8140205at2"/>
<dbReference type="Proteomes" id="UP000007730">
    <property type="component" value="Chromosome"/>
</dbReference>
<evidence type="ECO:0000313" key="3">
    <source>
        <dbReference type="Proteomes" id="UP000007730"/>
    </source>
</evidence>
<protein>
    <submittedName>
        <fullName evidence="2">Uncharacterized protein</fullName>
    </submittedName>
</protein>
<name>F8BSJ3_AFIC5</name>
<organism evidence="2 3">
    <name type="scientific">Afipia carboxidovorans (strain ATCC 49405 / DSM 1227 / KCTC 32145 / OM5)</name>
    <name type="common">Oligotropha carboxidovorans</name>
    <dbReference type="NCBI Taxonomy" id="504832"/>
    <lineage>
        <taxon>Bacteria</taxon>
        <taxon>Pseudomonadati</taxon>
        <taxon>Pseudomonadota</taxon>
        <taxon>Alphaproteobacteria</taxon>
        <taxon>Hyphomicrobiales</taxon>
        <taxon>Nitrobacteraceae</taxon>
        <taxon>Afipia</taxon>
    </lineage>
</organism>
<dbReference type="KEGG" id="ocg:OCA5_c25410"/>
<keyword evidence="3" id="KW-1185">Reference proteome</keyword>
<evidence type="ECO:0000256" key="1">
    <source>
        <dbReference type="SAM" id="SignalP"/>
    </source>
</evidence>
<dbReference type="EMBL" id="CP002826">
    <property type="protein sequence ID" value="AEI07236.1"/>
    <property type="molecule type" value="Genomic_DNA"/>
</dbReference>
<feature type="chain" id="PRO_5003367763" evidence="1">
    <location>
        <begin position="24"/>
        <end position="131"/>
    </location>
</feature>
<accession>F8BSJ3</accession>
<dbReference type="AlphaFoldDB" id="F8BSJ3"/>
<keyword evidence="1" id="KW-0732">Signal</keyword>
<evidence type="ECO:0000313" key="2">
    <source>
        <dbReference type="EMBL" id="AEI07236.1"/>
    </source>
</evidence>
<gene>
    <name evidence="2" type="ordered locus">OCA5_c25410</name>
</gene>
<reference evidence="2 3" key="1">
    <citation type="journal article" date="2011" name="J. Bacteriol.">
        <title>Complete genome sequences of the chemolithoautotrophic Oligotropha carboxidovorans strains OM4 and OM5.</title>
        <authorList>
            <person name="Volland S."/>
            <person name="Rachinger M."/>
            <person name="Strittmatter A."/>
            <person name="Daniel R."/>
            <person name="Gottschalk G."/>
            <person name="Meyer O."/>
        </authorList>
    </citation>
    <scope>NUCLEOTIDE SEQUENCE [LARGE SCALE GENOMIC DNA]</scope>
    <source>
        <strain evidence="3">ATCC 49405 / DSM 1227 / KCTC 32145 / OM5</strain>
    </source>
</reference>
<dbReference type="HOGENOM" id="CLU_1968857_0_0_5"/>
<sequence>MTIFKQLIAPGACVMALMAPSAAQTPGQRISLEQSAGSSRLEGPVRVQSNLNIFMPGPTGESAEAEKLRERARRMVYEMAAHECNLLRATLAKDCRLVSVSSNVNAARQINPQQPEGYNVTGSMSFQIVIK</sequence>
<proteinExistence type="predicted"/>